<dbReference type="Pfam" id="PF12773">
    <property type="entry name" value="DZR"/>
    <property type="match status" value="1"/>
</dbReference>
<dbReference type="GO" id="GO:0008270">
    <property type="term" value="F:zinc ion binding"/>
    <property type="evidence" value="ECO:0007669"/>
    <property type="project" value="UniProtKB-KW"/>
</dbReference>
<reference evidence="5 6" key="1">
    <citation type="submission" date="2015-07" db="EMBL/GenBank/DDBJ databases">
        <title>Genome sequence of Ornatilinea apprima DSM 23815.</title>
        <authorList>
            <person name="Hemp J."/>
            <person name="Ward L.M."/>
            <person name="Pace L.A."/>
            <person name="Fischer W.W."/>
        </authorList>
    </citation>
    <scope>NUCLEOTIDE SEQUENCE [LARGE SCALE GENOMIC DNA]</scope>
    <source>
        <strain evidence="5 6">P3M-1</strain>
    </source>
</reference>
<evidence type="ECO:0000313" key="5">
    <source>
        <dbReference type="EMBL" id="KPL81057.1"/>
    </source>
</evidence>
<keyword evidence="1" id="KW-0479">Metal-binding</keyword>
<protein>
    <recommendedName>
        <fullName evidence="4">RanBP2-type domain-containing protein</fullName>
    </recommendedName>
</protein>
<dbReference type="SMART" id="SM00547">
    <property type="entry name" value="ZnF_RBZ"/>
    <property type="match status" value="2"/>
</dbReference>
<name>A0A0P6XX00_9CHLR</name>
<feature type="domain" description="RanBP2-type" evidence="4">
    <location>
        <begin position="140"/>
        <end position="164"/>
    </location>
</feature>
<keyword evidence="3" id="KW-0862">Zinc</keyword>
<organism evidence="5 6">
    <name type="scientific">Ornatilinea apprima</name>
    <dbReference type="NCBI Taxonomy" id="1134406"/>
    <lineage>
        <taxon>Bacteria</taxon>
        <taxon>Bacillati</taxon>
        <taxon>Chloroflexota</taxon>
        <taxon>Anaerolineae</taxon>
        <taxon>Anaerolineales</taxon>
        <taxon>Anaerolineaceae</taxon>
        <taxon>Ornatilinea</taxon>
    </lineage>
</organism>
<proteinExistence type="predicted"/>
<comment type="caution">
    <text evidence="5">The sequence shown here is derived from an EMBL/GenBank/DDBJ whole genome shotgun (WGS) entry which is preliminary data.</text>
</comment>
<gene>
    <name evidence="5" type="ORF">ADN00_00550</name>
</gene>
<evidence type="ECO:0000256" key="2">
    <source>
        <dbReference type="ARBA" id="ARBA00022771"/>
    </source>
</evidence>
<dbReference type="Proteomes" id="UP000050417">
    <property type="component" value="Unassembled WGS sequence"/>
</dbReference>
<dbReference type="InterPro" id="IPR025874">
    <property type="entry name" value="DZR"/>
</dbReference>
<feature type="domain" description="RanBP2-type" evidence="4">
    <location>
        <begin position="169"/>
        <end position="193"/>
    </location>
</feature>
<evidence type="ECO:0000256" key="1">
    <source>
        <dbReference type="ARBA" id="ARBA00022723"/>
    </source>
</evidence>
<dbReference type="InterPro" id="IPR001876">
    <property type="entry name" value="Znf_RanBP2"/>
</dbReference>
<dbReference type="EMBL" id="LGCL01000002">
    <property type="protein sequence ID" value="KPL81057.1"/>
    <property type="molecule type" value="Genomic_DNA"/>
</dbReference>
<evidence type="ECO:0000313" key="6">
    <source>
        <dbReference type="Proteomes" id="UP000050417"/>
    </source>
</evidence>
<keyword evidence="6" id="KW-1185">Reference proteome</keyword>
<evidence type="ECO:0000256" key="3">
    <source>
        <dbReference type="ARBA" id="ARBA00022833"/>
    </source>
</evidence>
<sequence length="197" mass="21337">MEQKIFHGTAKPHDFARALHGKFNRGNLQVQQFGSGDHITVQIATHRYARAGGQTALTISMQQVEDGVSIQIGQQSWLGVAASLGITALAAFHNPISLLQRLDHIAQDLEYVQLTDEVWRVIQETSKRMGLTYQLSNTLRKLVCPYCSVANPVGEPNCIACGAPLGLQQPTTCSRCGFAVRAGASYCPNCGNRITAG</sequence>
<evidence type="ECO:0000259" key="4">
    <source>
        <dbReference type="SMART" id="SM00547"/>
    </source>
</evidence>
<accession>A0A0P6XX00</accession>
<dbReference type="AlphaFoldDB" id="A0A0P6XX00"/>
<keyword evidence="2" id="KW-0863">Zinc-finger</keyword>